<comment type="pathway">
    <text evidence="1 14">Cofactor biosynthesis; FAD biosynthesis; FAD from FMN: step 1/1.</text>
</comment>
<accession>A0A177KLF2</accession>
<dbReference type="InterPro" id="IPR015865">
    <property type="entry name" value="Riboflavin_kinase_bac/euk"/>
</dbReference>
<evidence type="ECO:0000256" key="1">
    <source>
        <dbReference type="ARBA" id="ARBA00004726"/>
    </source>
</evidence>
<dbReference type="InterPro" id="IPR014729">
    <property type="entry name" value="Rossmann-like_a/b/a_fold"/>
</dbReference>
<dbReference type="GO" id="GO:0008531">
    <property type="term" value="F:riboflavin kinase activity"/>
    <property type="evidence" value="ECO:0007669"/>
    <property type="project" value="UniProtKB-UniRule"/>
</dbReference>
<keyword evidence="10 14" id="KW-0067">ATP-binding</keyword>
<comment type="catalytic activity">
    <reaction evidence="13 14">
        <text>FMN + ATP + H(+) = FAD + diphosphate</text>
        <dbReference type="Rhea" id="RHEA:17237"/>
        <dbReference type="ChEBI" id="CHEBI:15378"/>
        <dbReference type="ChEBI" id="CHEBI:30616"/>
        <dbReference type="ChEBI" id="CHEBI:33019"/>
        <dbReference type="ChEBI" id="CHEBI:57692"/>
        <dbReference type="ChEBI" id="CHEBI:58210"/>
        <dbReference type="EC" id="2.7.7.2"/>
    </reaction>
</comment>
<dbReference type="AlphaFoldDB" id="A0A177KLF2"/>
<sequence>MEVIMLHHPHEKKKDEYEPMALALGFFDGVHKGHQQVITTAKQIASENEWKSAVLTFDPHPSLVLSRKHTHIRHITPLAEKKRLIEELGVDYLFIVRFTSDFAALEPQQFVDEFIIGLNVQHVVAGFDYTYGRLAKGTMETMQFHSRGQFTYTGVKKLDFEQEKISSTKVRELLSSGLVRDASDLLGRPYRMRGMVIHGDKRGRKMGFPTANIEPDDSYFLPLTGVYAVKMNVQNEWREGVCNVGFRPTFKSPDKPVLSIEVHMFHYNGDIYGEEVDVDWYIRLRGEQKFNGMDELSAQIEKDKQAAIRFFDRKRLDEHP</sequence>
<comment type="catalytic activity">
    <reaction evidence="12 14">
        <text>riboflavin + ATP = FMN + ADP + H(+)</text>
        <dbReference type="Rhea" id="RHEA:14357"/>
        <dbReference type="ChEBI" id="CHEBI:15378"/>
        <dbReference type="ChEBI" id="CHEBI:30616"/>
        <dbReference type="ChEBI" id="CHEBI:57986"/>
        <dbReference type="ChEBI" id="CHEBI:58210"/>
        <dbReference type="ChEBI" id="CHEBI:456216"/>
        <dbReference type="EC" id="2.7.1.26"/>
    </reaction>
</comment>
<comment type="pathway">
    <text evidence="2 14">Cofactor biosynthesis; FMN biosynthesis; FMN from riboflavin (ATP route): step 1/1.</text>
</comment>
<dbReference type="Pfam" id="PF06574">
    <property type="entry name" value="FAD_syn"/>
    <property type="match status" value="1"/>
</dbReference>
<dbReference type="EC" id="2.7.1.26" evidence="14"/>
<dbReference type="SUPFAM" id="SSF52374">
    <property type="entry name" value="Nucleotidylyl transferase"/>
    <property type="match status" value="1"/>
</dbReference>
<dbReference type="InterPro" id="IPR002606">
    <property type="entry name" value="Riboflavin_kinase_bac"/>
</dbReference>
<evidence type="ECO:0000256" key="9">
    <source>
        <dbReference type="ARBA" id="ARBA00022827"/>
    </source>
</evidence>
<evidence type="ECO:0000256" key="11">
    <source>
        <dbReference type="ARBA" id="ARBA00023268"/>
    </source>
</evidence>
<evidence type="ECO:0000256" key="3">
    <source>
        <dbReference type="ARBA" id="ARBA00022630"/>
    </source>
</evidence>
<evidence type="ECO:0000256" key="7">
    <source>
        <dbReference type="ARBA" id="ARBA00022741"/>
    </source>
</evidence>
<evidence type="ECO:0000256" key="4">
    <source>
        <dbReference type="ARBA" id="ARBA00022643"/>
    </source>
</evidence>
<dbReference type="InterPro" id="IPR023465">
    <property type="entry name" value="Riboflavin_kinase_dom_sf"/>
</dbReference>
<evidence type="ECO:0000313" key="17">
    <source>
        <dbReference type="EMBL" id="OAH62046.1"/>
    </source>
</evidence>
<dbReference type="Gene3D" id="3.40.50.620">
    <property type="entry name" value="HUPs"/>
    <property type="match status" value="1"/>
</dbReference>
<dbReference type="Proteomes" id="UP000077271">
    <property type="component" value="Unassembled WGS sequence"/>
</dbReference>
<dbReference type="Pfam" id="PF01687">
    <property type="entry name" value="Flavokinase"/>
    <property type="match status" value="1"/>
</dbReference>
<dbReference type="GO" id="GO:0005524">
    <property type="term" value="F:ATP binding"/>
    <property type="evidence" value="ECO:0007669"/>
    <property type="project" value="UniProtKB-UniRule"/>
</dbReference>
<evidence type="ECO:0000256" key="8">
    <source>
        <dbReference type="ARBA" id="ARBA00022777"/>
    </source>
</evidence>
<dbReference type="NCBIfam" id="NF004162">
    <property type="entry name" value="PRK05627.1-5"/>
    <property type="match status" value="1"/>
</dbReference>
<dbReference type="PANTHER" id="PTHR22749:SF6">
    <property type="entry name" value="RIBOFLAVIN KINASE"/>
    <property type="match status" value="1"/>
</dbReference>
<keyword evidence="3 14" id="KW-0285">Flavoprotein</keyword>
<name>A0A177KLF2_9BACI</name>
<dbReference type="RefSeq" id="WP_018392392.1">
    <property type="nucleotide sequence ID" value="NZ_JBCNAN010000043.1"/>
</dbReference>
<evidence type="ECO:0000256" key="14">
    <source>
        <dbReference type="PIRNR" id="PIRNR004491"/>
    </source>
</evidence>
<dbReference type="InterPro" id="IPR023468">
    <property type="entry name" value="Riboflavin_kinase"/>
</dbReference>
<reference evidence="18 19" key="1">
    <citation type="submission" date="2016-01" db="EMBL/GenBank/DDBJ databases">
        <title>Investigation of taxonomic status of Bacillus aminovorans.</title>
        <authorList>
            <person name="Verma A."/>
            <person name="Pal Y."/>
            <person name="Krishnamurthi S."/>
        </authorList>
    </citation>
    <scope>NUCLEOTIDE SEQUENCE [LARGE SCALE GENOMIC DNA]</scope>
    <source>
        <strain evidence="17 18">DSM 1314</strain>
        <strain evidence="16 19">DSM 4337</strain>
    </source>
</reference>
<dbReference type="NCBIfam" id="NF004161">
    <property type="entry name" value="PRK05627.1-4"/>
    <property type="match status" value="1"/>
</dbReference>
<dbReference type="Gene3D" id="2.40.30.30">
    <property type="entry name" value="Riboflavin kinase-like"/>
    <property type="match status" value="1"/>
</dbReference>
<dbReference type="FunFam" id="2.40.30.30:FF:000004">
    <property type="entry name" value="Riboflavin biosynthesis protein"/>
    <property type="match status" value="1"/>
</dbReference>
<dbReference type="EMBL" id="LQWY01000012">
    <property type="protein sequence ID" value="OAH62046.1"/>
    <property type="molecule type" value="Genomic_DNA"/>
</dbReference>
<evidence type="ECO:0000259" key="15">
    <source>
        <dbReference type="SMART" id="SM00904"/>
    </source>
</evidence>
<protein>
    <recommendedName>
        <fullName evidence="14">Riboflavin biosynthesis protein</fullName>
    </recommendedName>
    <domain>
        <recommendedName>
            <fullName evidence="14">Riboflavin kinase</fullName>
            <ecNumber evidence="14">2.7.1.26</ecNumber>
        </recommendedName>
        <alternativeName>
            <fullName evidence="14">Flavokinase</fullName>
        </alternativeName>
    </domain>
    <domain>
        <recommendedName>
            <fullName evidence="14">FMN adenylyltransferase</fullName>
            <ecNumber evidence="14">2.7.7.2</ecNumber>
        </recommendedName>
        <alternativeName>
            <fullName evidence="14">FAD pyrophosphorylase</fullName>
        </alternativeName>
        <alternativeName>
            <fullName evidence="14">FAD synthase</fullName>
        </alternativeName>
    </domain>
</protein>
<dbReference type="STRING" id="29332.AWH48_11045"/>
<dbReference type="GO" id="GO:0003919">
    <property type="term" value="F:FMN adenylyltransferase activity"/>
    <property type="evidence" value="ECO:0007669"/>
    <property type="project" value="UniProtKB-UniRule"/>
</dbReference>
<dbReference type="OrthoDB" id="9803667at2"/>
<dbReference type="NCBIfam" id="TIGR00083">
    <property type="entry name" value="ribF"/>
    <property type="match status" value="1"/>
</dbReference>
<dbReference type="CDD" id="cd02064">
    <property type="entry name" value="FAD_synthetase_N"/>
    <property type="match status" value="1"/>
</dbReference>
<keyword evidence="11" id="KW-0511">Multifunctional enzyme</keyword>
<dbReference type="GO" id="GO:0006747">
    <property type="term" value="P:FAD biosynthetic process"/>
    <property type="evidence" value="ECO:0007669"/>
    <property type="project" value="UniProtKB-UniRule"/>
</dbReference>
<evidence type="ECO:0000256" key="2">
    <source>
        <dbReference type="ARBA" id="ARBA00005201"/>
    </source>
</evidence>
<dbReference type="PANTHER" id="PTHR22749">
    <property type="entry name" value="RIBOFLAVIN KINASE/FMN ADENYLYLTRANSFERASE"/>
    <property type="match status" value="1"/>
</dbReference>
<evidence type="ECO:0000313" key="19">
    <source>
        <dbReference type="Proteomes" id="UP000077271"/>
    </source>
</evidence>
<organism evidence="16 19">
    <name type="scientific">Domibacillus aminovorans</name>
    <dbReference type="NCBI Taxonomy" id="29332"/>
    <lineage>
        <taxon>Bacteria</taxon>
        <taxon>Bacillati</taxon>
        <taxon>Bacillota</taxon>
        <taxon>Bacilli</taxon>
        <taxon>Bacillales</taxon>
        <taxon>Bacillaceae</taxon>
        <taxon>Domibacillus</taxon>
    </lineage>
</organism>
<evidence type="ECO:0000256" key="12">
    <source>
        <dbReference type="ARBA" id="ARBA00047880"/>
    </source>
</evidence>
<dbReference type="GO" id="GO:0009231">
    <property type="term" value="P:riboflavin biosynthetic process"/>
    <property type="evidence" value="ECO:0007669"/>
    <property type="project" value="InterPro"/>
</dbReference>
<evidence type="ECO:0000256" key="6">
    <source>
        <dbReference type="ARBA" id="ARBA00022695"/>
    </source>
</evidence>
<comment type="similarity">
    <text evidence="14">Belongs to the ribF family.</text>
</comment>
<keyword evidence="6 14" id="KW-0548">Nucleotidyltransferase</keyword>
<keyword evidence="9 14" id="KW-0274">FAD</keyword>
<dbReference type="EC" id="2.7.7.2" evidence="14"/>
<comment type="caution">
    <text evidence="16">The sequence shown here is derived from an EMBL/GenBank/DDBJ whole genome shotgun (WGS) entry which is preliminary data.</text>
</comment>
<dbReference type="FunFam" id="3.40.50.620:FF:000021">
    <property type="entry name" value="Riboflavin biosynthesis protein"/>
    <property type="match status" value="1"/>
</dbReference>
<keyword evidence="18" id="KW-1185">Reference proteome</keyword>
<dbReference type="GO" id="GO:0009398">
    <property type="term" value="P:FMN biosynthetic process"/>
    <property type="evidence" value="ECO:0007669"/>
    <property type="project" value="UniProtKB-UniRule"/>
</dbReference>
<dbReference type="EMBL" id="LQWZ01000035">
    <property type="protein sequence ID" value="OAH53806.1"/>
    <property type="molecule type" value="Genomic_DNA"/>
</dbReference>
<evidence type="ECO:0000256" key="10">
    <source>
        <dbReference type="ARBA" id="ARBA00022840"/>
    </source>
</evidence>
<dbReference type="InterPro" id="IPR015864">
    <property type="entry name" value="FAD_synthase"/>
</dbReference>
<evidence type="ECO:0000256" key="13">
    <source>
        <dbReference type="ARBA" id="ARBA00049494"/>
    </source>
</evidence>
<dbReference type="SUPFAM" id="SSF82114">
    <property type="entry name" value="Riboflavin kinase-like"/>
    <property type="match status" value="1"/>
</dbReference>
<dbReference type="Proteomes" id="UP000076935">
    <property type="component" value="Unassembled WGS sequence"/>
</dbReference>
<proteinExistence type="inferred from homology"/>
<keyword evidence="8 14" id="KW-0418">Kinase</keyword>
<dbReference type="SMART" id="SM00904">
    <property type="entry name" value="Flavokinase"/>
    <property type="match status" value="1"/>
</dbReference>
<feature type="domain" description="Riboflavin kinase" evidence="15">
    <location>
        <begin position="185"/>
        <end position="312"/>
    </location>
</feature>
<keyword evidence="5 14" id="KW-0808">Transferase</keyword>
<evidence type="ECO:0000256" key="5">
    <source>
        <dbReference type="ARBA" id="ARBA00022679"/>
    </source>
</evidence>
<keyword evidence="7 14" id="KW-0547">Nucleotide-binding</keyword>
<dbReference type="NCBIfam" id="NF004160">
    <property type="entry name" value="PRK05627.1-3"/>
    <property type="match status" value="1"/>
</dbReference>
<dbReference type="UniPathway" id="UPA00277">
    <property type="reaction ID" value="UER00407"/>
</dbReference>
<dbReference type="UniPathway" id="UPA00276">
    <property type="reaction ID" value="UER00406"/>
</dbReference>
<dbReference type="PIRSF" id="PIRSF004491">
    <property type="entry name" value="FAD_Synth"/>
    <property type="match status" value="1"/>
</dbReference>
<keyword evidence="4 14" id="KW-0288">FMN</keyword>
<gene>
    <name evidence="16" type="ORF">AWH48_11045</name>
    <name evidence="17" type="ORF">AWH49_00835</name>
</gene>
<evidence type="ECO:0000313" key="16">
    <source>
        <dbReference type="EMBL" id="OAH53806.1"/>
    </source>
</evidence>
<evidence type="ECO:0000313" key="18">
    <source>
        <dbReference type="Proteomes" id="UP000076935"/>
    </source>
</evidence>